<comment type="caution">
    <text evidence="2">The sequence shown here is derived from an EMBL/GenBank/DDBJ whole genome shotgun (WGS) entry which is preliminary data.</text>
</comment>
<dbReference type="SUPFAM" id="SSF109604">
    <property type="entry name" value="HD-domain/PDEase-like"/>
    <property type="match status" value="1"/>
</dbReference>
<dbReference type="SMART" id="SM00471">
    <property type="entry name" value="HDc"/>
    <property type="match status" value="1"/>
</dbReference>
<keyword evidence="3" id="KW-1185">Reference proteome</keyword>
<name>A0A4Z1RIN0_9GAMM</name>
<feature type="domain" description="HD-GYP" evidence="1">
    <location>
        <begin position="144"/>
        <end position="344"/>
    </location>
</feature>
<dbReference type="GO" id="GO:0008081">
    <property type="term" value="F:phosphoric diester hydrolase activity"/>
    <property type="evidence" value="ECO:0007669"/>
    <property type="project" value="UniProtKB-ARBA"/>
</dbReference>
<dbReference type="InterPro" id="IPR037522">
    <property type="entry name" value="HD_GYP_dom"/>
</dbReference>
<protein>
    <submittedName>
        <fullName evidence="2">HD-GYP domain-containing protein</fullName>
    </submittedName>
</protein>
<dbReference type="Pfam" id="PF11871">
    <property type="entry name" value="DUF3391"/>
    <property type="match status" value="1"/>
</dbReference>
<sequence length="413" mass="45082">MFLKVEERKVAVAELVEGMYVCRLDRDWEGTPFPLQGVMIASQADIDLLASLCEWVYVDTLLGLAPREPAVAAAPVRDVGPVFENSEIEALQHSQAYPQLAAFDTELPQAREAQAEVVRLATRILDEVRAGRPIAAGEVREAVEPMVRSMVRNADAFLWVDRLRERGDYAYDHALGCSALAAALGRHLGLPEPLLVDLASGALLLDIGKLRVPPELLARPGPLAPDEMHQVQAHVQHALDLLDHGAAVPAHVCDMIATHHERVDGSGYPAALDGDRIPLLGRIAAVIDSYHAMTSPRPYRPAMAQHVALQQLYRGRGTAYAGELVEQFMQCMSVYPVGSLVELNTGEVAIVMAQNAARRLMPRVMVLTTPDREVLEHFGTLDLMMQGDRDAAIRIAGALSPEECGLDPVELFL</sequence>
<reference evidence="2 3" key="1">
    <citation type="submission" date="2019-01" db="EMBL/GenBank/DDBJ databases">
        <authorList>
            <person name="Zhang S."/>
        </authorList>
    </citation>
    <scope>NUCLEOTIDE SEQUENCE [LARGE SCALE GENOMIC DNA]</scope>
    <source>
        <strain evidence="2 3">1626</strain>
    </source>
</reference>
<dbReference type="InterPro" id="IPR003607">
    <property type="entry name" value="HD/PDEase_dom"/>
</dbReference>
<evidence type="ECO:0000313" key="3">
    <source>
        <dbReference type="Proteomes" id="UP000298681"/>
    </source>
</evidence>
<dbReference type="Proteomes" id="UP000298681">
    <property type="component" value="Unassembled WGS sequence"/>
</dbReference>
<proteinExistence type="predicted"/>
<dbReference type="InterPro" id="IPR021812">
    <property type="entry name" value="DUF3391"/>
</dbReference>
<dbReference type="PROSITE" id="PS51832">
    <property type="entry name" value="HD_GYP"/>
    <property type="match status" value="1"/>
</dbReference>
<evidence type="ECO:0000259" key="1">
    <source>
        <dbReference type="PROSITE" id="PS51832"/>
    </source>
</evidence>
<dbReference type="EMBL" id="SPUH01000001">
    <property type="protein sequence ID" value="TKS53501.1"/>
    <property type="molecule type" value="Genomic_DNA"/>
</dbReference>
<dbReference type="PANTHER" id="PTHR43155">
    <property type="entry name" value="CYCLIC DI-GMP PHOSPHODIESTERASE PA4108-RELATED"/>
    <property type="match status" value="1"/>
</dbReference>
<dbReference type="CDD" id="cd00077">
    <property type="entry name" value="HDc"/>
    <property type="match status" value="1"/>
</dbReference>
<dbReference type="AlphaFoldDB" id="A0A4Z1RIN0"/>
<gene>
    <name evidence="2" type="ORF">E4582_01060</name>
</gene>
<dbReference type="Pfam" id="PF13487">
    <property type="entry name" value="HD_5"/>
    <property type="match status" value="1"/>
</dbReference>
<dbReference type="Gene3D" id="1.10.3210.10">
    <property type="entry name" value="Hypothetical protein af1432"/>
    <property type="match status" value="1"/>
</dbReference>
<evidence type="ECO:0000313" key="2">
    <source>
        <dbReference type="EMBL" id="TKS53501.1"/>
    </source>
</evidence>
<accession>A0A4Z1RIN0</accession>
<dbReference type="RefSeq" id="WP_134672887.1">
    <property type="nucleotide sequence ID" value="NZ_CP039383.2"/>
</dbReference>
<organism evidence="2 3">
    <name type="scientific">Luteimonas yindakuii</name>
    <dbReference type="NCBI Taxonomy" id="2565782"/>
    <lineage>
        <taxon>Bacteria</taxon>
        <taxon>Pseudomonadati</taxon>
        <taxon>Pseudomonadota</taxon>
        <taxon>Gammaproteobacteria</taxon>
        <taxon>Lysobacterales</taxon>
        <taxon>Lysobacteraceae</taxon>
        <taxon>Luteimonas</taxon>
    </lineage>
</organism>
<dbReference type="PANTHER" id="PTHR43155:SF2">
    <property type="entry name" value="CYCLIC DI-GMP PHOSPHODIESTERASE PA4108"/>
    <property type="match status" value="1"/>
</dbReference>